<evidence type="ECO:0000313" key="5">
    <source>
        <dbReference type="EMBL" id="CAG9284005.1"/>
    </source>
</evidence>
<dbReference type="GO" id="GO:0006508">
    <property type="term" value="P:proteolysis"/>
    <property type="evidence" value="ECO:0007669"/>
    <property type="project" value="UniProtKB-KW"/>
</dbReference>
<dbReference type="InterPro" id="IPR002471">
    <property type="entry name" value="Pept_S9_AS"/>
</dbReference>
<accession>A0A8J9S6Y8</accession>
<dbReference type="PANTHER" id="PTHR42776">
    <property type="entry name" value="SERINE PEPTIDASE S9 FAMILY MEMBER"/>
    <property type="match status" value="1"/>
</dbReference>
<dbReference type="AlphaFoldDB" id="A0A8J9S6Y8"/>
<feature type="domain" description="Peptidase S9 prolyl oligopeptidase catalytic" evidence="4">
    <location>
        <begin position="1"/>
        <end position="205"/>
    </location>
</feature>
<evidence type="ECO:0000256" key="2">
    <source>
        <dbReference type="ARBA" id="ARBA00022801"/>
    </source>
</evidence>
<dbReference type="SUPFAM" id="SSF53474">
    <property type="entry name" value="alpha/beta-Hydrolases"/>
    <property type="match status" value="1"/>
</dbReference>
<evidence type="ECO:0000256" key="3">
    <source>
        <dbReference type="RuleBase" id="RU368024"/>
    </source>
</evidence>
<dbReference type="PANTHER" id="PTHR42776:SF4">
    <property type="entry name" value="ACYLAMINO-ACID-RELEASING ENZYME"/>
    <property type="match status" value="1"/>
</dbReference>
<dbReference type="Gene3D" id="3.40.50.1820">
    <property type="entry name" value="alpha/beta hydrolase"/>
    <property type="match status" value="1"/>
</dbReference>
<dbReference type="PROSITE" id="PS00708">
    <property type="entry name" value="PRO_ENDOPEP_SER"/>
    <property type="match status" value="1"/>
</dbReference>
<organism evidence="5">
    <name type="scientific">Phaeodactylum tricornutum</name>
    <name type="common">Diatom</name>
    <dbReference type="NCBI Taxonomy" id="2850"/>
    <lineage>
        <taxon>Eukaryota</taxon>
        <taxon>Sar</taxon>
        <taxon>Stramenopiles</taxon>
        <taxon>Ochrophyta</taxon>
        <taxon>Bacillariophyta</taxon>
        <taxon>Bacillariophyceae</taxon>
        <taxon>Bacillariophycidae</taxon>
        <taxon>Naviculales</taxon>
        <taxon>Phaeodactylaceae</taxon>
        <taxon>Phaeodactylum</taxon>
    </lineage>
</organism>
<dbReference type="GO" id="GO:0004252">
    <property type="term" value="F:serine-type endopeptidase activity"/>
    <property type="evidence" value="ECO:0007669"/>
    <property type="project" value="UniProtKB-UniRule"/>
</dbReference>
<sequence>GYAILMVNYRGSTGFGQDSIESLPTRIGELDVKDVIAATLKVQESGIVDAERIGICGGSHGGFLTGHCTSQYPNLFKAAAMRNPVVNIPSMVTSTDIPDWCYVEAIGSYNWREYMPPTSTSIRMMWDKSPIRHVDRVQTPTLVALGMQDLRVPPSQGLEWYHSLRSKGVPTKLLTYDGNDHAIAGVKAEADHWVNIKQWFDNHLKN</sequence>
<proteinExistence type="inferred from homology"/>
<comment type="similarity">
    <text evidence="1 3">Belongs to the peptidase S9A family.</text>
</comment>
<feature type="non-terminal residue" evidence="5">
    <location>
        <position position="1"/>
    </location>
</feature>
<keyword evidence="3" id="KW-0645">Protease</keyword>
<evidence type="ECO:0000259" key="4">
    <source>
        <dbReference type="Pfam" id="PF00326"/>
    </source>
</evidence>
<keyword evidence="3" id="KW-0720">Serine protease</keyword>
<dbReference type="EC" id="3.4.21.-" evidence="3"/>
<dbReference type="InterPro" id="IPR029058">
    <property type="entry name" value="AB_hydrolase_fold"/>
</dbReference>
<protein>
    <recommendedName>
        <fullName evidence="3">Prolyl endopeptidase</fullName>
        <ecNumber evidence="3">3.4.21.-</ecNumber>
    </recommendedName>
</protein>
<gene>
    <name evidence="5" type="ORF">PTTT1_LOCUS24589</name>
</gene>
<name>A0A8J9S6Y8_PHATR</name>
<keyword evidence="2 3" id="KW-0378">Hydrolase</keyword>
<dbReference type="Pfam" id="PF00326">
    <property type="entry name" value="Peptidase_S9"/>
    <property type="match status" value="1"/>
</dbReference>
<dbReference type="EMBL" id="OU594943">
    <property type="protein sequence ID" value="CAG9284005.1"/>
    <property type="molecule type" value="Genomic_DNA"/>
</dbReference>
<dbReference type="Proteomes" id="UP000836788">
    <property type="component" value="Chromosome 2"/>
</dbReference>
<dbReference type="PRINTS" id="PR00862">
    <property type="entry name" value="PROLIGOPTASE"/>
</dbReference>
<dbReference type="InterPro" id="IPR001375">
    <property type="entry name" value="Peptidase_S9_cat"/>
</dbReference>
<evidence type="ECO:0000256" key="1">
    <source>
        <dbReference type="ARBA" id="ARBA00005228"/>
    </source>
</evidence>
<dbReference type="InterPro" id="IPR002470">
    <property type="entry name" value="Peptidase_S9A"/>
</dbReference>
<reference evidence="5" key="1">
    <citation type="submission" date="2022-02" db="EMBL/GenBank/DDBJ databases">
        <authorList>
            <person name="Giguere J D."/>
        </authorList>
    </citation>
    <scope>NUCLEOTIDE SEQUENCE</scope>
    <source>
        <strain evidence="5">CCAP 1055/1</strain>
    </source>
</reference>